<protein>
    <recommendedName>
        <fullName evidence="1">Aminoglycoside phosphotransferase domain-containing protein</fullName>
    </recommendedName>
</protein>
<name>A0A9W9KI96_9EURO</name>
<dbReference type="OrthoDB" id="4342075at2759"/>
<evidence type="ECO:0000259" key="1">
    <source>
        <dbReference type="Pfam" id="PF01636"/>
    </source>
</evidence>
<evidence type="ECO:0000313" key="3">
    <source>
        <dbReference type="Proteomes" id="UP001149165"/>
    </source>
</evidence>
<dbReference type="InterPro" id="IPR051678">
    <property type="entry name" value="AGP_Transferase"/>
</dbReference>
<reference evidence="2" key="2">
    <citation type="journal article" date="2023" name="IMA Fungus">
        <title>Comparative genomic study of the Penicillium genus elucidates a diverse pangenome and 15 lateral gene transfer events.</title>
        <authorList>
            <person name="Petersen C."/>
            <person name="Sorensen T."/>
            <person name="Nielsen M.R."/>
            <person name="Sondergaard T.E."/>
            <person name="Sorensen J.L."/>
            <person name="Fitzpatrick D.A."/>
            <person name="Frisvad J.C."/>
            <person name="Nielsen K.L."/>
        </authorList>
    </citation>
    <scope>NUCLEOTIDE SEQUENCE</scope>
    <source>
        <strain evidence="2">IBT 30069</strain>
    </source>
</reference>
<dbReference type="SUPFAM" id="SSF56112">
    <property type="entry name" value="Protein kinase-like (PK-like)"/>
    <property type="match status" value="1"/>
</dbReference>
<proteinExistence type="predicted"/>
<gene>
    <name evidence="2" type="ORF">N7456_004314</name>
</gene>
<accession>A0A9W9KI96</accession>
<dbReference type="PANTHER" id="PTHR21310:SF56">
    <property type="entry name" value="AMINOGLYCOSIDE PHOSPHOTRANSFERASE DOMAIN-CONTAINING PROTEIN"/>
    <property type="match status" value="1"/>
</dbReference>
<sequence>MALESIIYFRILYFQVISFNLTVALRKSQDRSSTSTISYGHEPFATFKKRVLQLCHTTLGTSDAKFTIERMRGGSFNRVIGISVVDGQKPLIDRYVLRIPRFDDANLANNIAPLKFLRERTIIPTPDVIQFDTTTSNPLGSPYAIMTRLSGSSLWPSYPKLPYEMKVAIAKSLGNVYFELHSIRSVTSGKLTLSAPNSRETLAPGTVVIQPLDKLDTDIVVPYQSGNASNTTFNTICAILEHQKELAISRGPSADYELHFFKRFSVIASEMNNLGMLEENGYCLCHLDLEARNILVQQKTITGILDWDDALFAPLFMSCAPPMWLWAWDLNEDDVENEGLAGEIPSNSESRQLKELFEEAAGPTYLRYAYSPQYRLARTLFKYCIVPITTQQDFDAVALLRSEWAELRDSLNSPDGPKVASDQL</sequence>
<feature type="domain" description="Aminoglycoside phosphotransferase" evidence="1">
    <location>
        <begin position="88"/>
        <end position="187"/>
    </location>
</feature>
<feature type="domain" description="Aminoglycoside phosphotransferase" evidence="1">
    <location>
        <begin position="282"/>
        <end position="316"/>
    </location>
</feature>
<reference evidence="2" key="1">
    <citation type="submission" date="2022-11" db="EMBL/GenBank/DDBJ databases">
        <authorList>
            <person name="Petersen C."/>
        </authorList>
    </citation>
    <scope>NUCLEOTIDE SEQUENCE</scope>
    <source>
        <strain evidence="2">IBT 30069</strain>
    </source>
</reference>
<dbReference type="Proteomes" id="UP001149165">
    <property type="component" value="Unassembled WGS sequence"/>
</dbReference>
<dbReference type="EMBL" id="JAPQKH010000003">
    <property type="protein sequence ID" value="KAJ5107639.1"/>
    <property type="molecule type" value="Genomic_DNA"/>
</dbReference>
<dbReference type="Pfam" id="PF01636">
    <property type="entry name" value="APH"/>
    <property type="match status" value="2"/>
</dbReference>
<evidence type="ECO:0000313" key="2">
    <source>
        <dbReference type="EMBL" id="KAJ5107639.1"/>
    </source>
</evidence>
<dbReference type="PANTHER" id="PTHR21310">
    <property type="entry name" value="AMINOGLYCOSIDE PHOSPHOTRANSFERASE-RELATED-RELATED"/>
    <property type="match status" value="1"/>
</dbReference>
<keyword evidence="3" id="KW-1185">Reference proteome</keyword>
<comment type="caution">
    <text evidence="2">The sequence shown here is derived from an EMBL/GenBank/DDBJ whole genome shotgun (WGS) entry which is preliminary data.</text>
</comment>
<dbReference type="AlphaFoldDB" id="A0A9W9KI96"/>
<dbReference type="InterPro" id="IPR002575">
    <property type="entry name" value="Aminoglycoside_PTrfase"/>
</dbReference>
<dbReference type="Gene3D" id="3.90.1200.10">
    <property type="match status" value="1"/>
</dbReference>
<dbReference type="InterPro" id="IPR011009">
    <property type="entry name" value="Kinase-like_dom_sf"/>
</dbReference>
<organism evidence="2 3">
    <name type="scientific">Penicillium angulare</name>
    <dbReference type="NCBI Taxonomy" id="116970"/>
    <lineage>
        <taxon>Eukaryota</taxon>
        <taxon>Fungi</taxon>
        <taxon>Dikarya</taxon>
        <taxon>Ascomycota</taxon>
        <taxon>Pezizomycotina</taxon>
        <taxon>Eurotiomycetes</taxon>
        <taxon>Eurotiomycetidae</taxon>
        <taxon>Eurotiales</taxon>
        <taxon>Aspergillaceae</taxon>
        <taxon>Penicillium</taxon>
    </lineage>
</organism>